<feature type="chain" id="PRO_5041713432" evidence="3">
    <location>
        <begin position="25"/>
        <end position="261"/>
    </location>
</feature>
<sequence length="261" mass="29423">MLLTKTKYLAVFIGLLGLMGNAQGAILPKSGGFDNRVQEVTYNPDDVTIIRAKAGAVTLIQFESSEFVKGDSAGLGIGDPLAWNITVKGNNVFLRPIAEQPDTNIIIVTNKRTYSLLLTTAKKNPTFILRFLYPKPFRQTVFFGEKQAKFPCGQGNVVNLKYEVRGSQKIKPNAIWDNGLHTCFRWNQSVDLPIAFRILPDGNEQLVNYHMEKNVMVVHDVSPEFILRLGNEVMEVKTKNNIPRTYNEKGTTTRQTRFEKE</sequence>
<evidence type="ECO:0000256" key="3">
    <source>
        <dbReference type="SAM" id="SignalP"/>
    </source>
</evidence>
<organism evidence="4 5">
    <name type="scientific">Arsenophonus nasoniae</name>
    <name type="common">son-killer infecting Nasonia vitripennis</name>
    <dbReference type="NCBI Taxonomy" id="638"/>
    <lineage>
        <taxon>Bacteria</taxon>
        <taxon>Pseudomonadati</taxon>
        <taxon>Pseudomonadota</taxon>
        <taxon>Gammaproteobacteria</taxon>
        <taxon>Enterobacterales</taxon>
        <taxon>Morganellaceae</taxon>
        <taxon>Arsenophonus</taxon>
    </lineage>
</organism>
<reference evidence="4" key="1">
    <citation type="submission" date="2023-04" db="EMBL/GenBank/DDBJ databases">
        <title>Genome dynamics across the evolutionary transition to endosymbiosis.</title>
        <authorList>
            <person name="Siozios S."/>
            <person name="Nadal-Jimenez P."/>
            <person name="Azagi T."/>
            <person name="Sprong H."/>
            <person name="Frost C.L."/>
            <person name="Parratt S.R."/>
            <person name="Taylor G."/>
            <person name="Brettell L."/>
            <person name="Lew K.C."/>
            <person name="Croft L."/>
            <person name="King K.C."/>
            <person name="Brockhurst M.A."/>
            <person name="Hypsa V."/>
            <person name="Novakova E."/>
            <person name="Darby A.C."/>
            <person name="Hurst G.D.D."/>
        </authorList>
    </citation>
    <scope>NUCLEOTIDE SEQUENCE</scope>
    <source>
        <strain evidence="4">AIh</strain>
        <plasmid evidence="4">paIh5</plasmid>
    </source>
</reference>
<dbReference type="AlphaFoldDB" id="A0AA95G8R8"/>
<evidence type="ECO:0000256" key="1">
    <source>
        <dbReference type="ARBA" id="ARBA00006135"/>
    </source>
</evidence>
<evidence type="ECO:0000313" key="5">
    <source>
        <dbReference type="Proteomes" id="UP001177597"/>
    </source>
</evidence>
<dbReference type="RefSeq" id="WP_280628474.1">
    <property type="nucleotide sequence ID" value="NZ_CP123495.1"/>
</dbReference>
<keyword evidence="2 3" id="KW-0732">Signal</keyword>
<keyword evidence="4" id="KW-0614">Plasmid</keyword>
<accession>A0AA95G8R8</accession>
<dbReference type="InterPro" id="IPR010258">
    <property type="entry name" value="Conjugal_tfr_TrbG/VirB9/CagX"/>
</dbReference>
<dbReference type="Pfam" id="PF03524">
    <property type="entry name" value="CagX"/>
    <property type="match status" value="1"/>
</dbReference>
<gene>
    <name evidence="4" type="ORF">QE207_01600</name>
</gene>
<feature type="signal peptide" evidence="3">
    <location>
        <begin position="1"/>
        <end position="24"/>
    </location>
</feature>
<dbReference type="EMBL" id="CP123495">
    <property type="protein sequence ID" value="WGL94062.1"/>
    <property type="molecule type" value="Genomic_DNA"/>
</dbReference>
<proteinExistence type="inferred from homology"/>
<dbReference type="CDD" id="cd06911">
    <property type="entry name" value="VirB9_CagX_TrbG"/>
    <property type="match status" value="1"/>
</dbReference>
<evidence type="ECO:0000256" key="2">
    <source>
        <dbReference type="ARBA" id="ARBA00022729"/>
    </source>
</evidence>
<dbReference type="Proteomes" id="UP001177597">
    <property type="component" value="Plasmid paIh5"/>
</dbReference>
<evidence type="ECO:0000313" key="4">
    <source>
        <dbReference type="EMBL" id="WGL94062.1"/>
    </source>
</evidence>
<comment type="similarity">
    <text evidence="1">Belongs to the TrbG/VirB9 family.</text>
</comment>
<dbReference type="InterPro" id="IPR033645">
    <property type="entry name" value="VirB9/CagX/TrbG_C"/>
</dbReference>
<dbReference type="InterPro" id="IPR038161">
    <property type="entry name" value="VirB9/CagX/TrbG_C_sf"/>
</dbReference>
<protein>
    <submittedName>
        <fullName evidence="4">TrbG/VirB9 family P-type conjugative transfer protein</fullName>
    </submittedName>
</protein>
<name>A0AA95G8R8_9GAMM</name>
<dbReference type="Gene3D" id="2.60.40.2500">
    <property type="match status" value="1"/>
</dbReference>
<geneLocation type="plasmid" evidence="4 5">
    <name>paIh5</name>
</geneLocation>